<evidence type="ECO:0000256" key="1">
    <source>
        <dbReference type="ARBA" id="ARBA00005964"/>
    </source>
</evidence>
<comment type="similarity">
    <text evidence="1 3">Belongs to the type-B carboxylesterase/lipase family.</text>
</comment>
<dbReference type="Pfam" id="PF00135">
    <property type="entry name" value="COesterase"/>
    <property type="match status" value="1"/>
</dbReference>
<dbReference type="OrthoDB" id="3199405at2"/>
<dbReference type="EMBL" id="AGWN01000001">
    <property type="protein sequence ID" value="EPD30591.1"/>
    <property type="molecule type" value="Genomic_DNA"/>
</dbReference>
<evidence type="ECO:0000256" key="3">
    <source>
        <dbReference type="RuleBase" id="RU361235"/>
    </source>
</evidence>
<comment type="caution">
    <text evidence="5">The sequence shown here is derived from an EMBL/GenBank/DDBJ whole genome shotgun (WGS) entry which is preliminary data.</text>
</comment>
<feature type="domain" description="Carboxylesterase type B" evidence="4">
    <location>
        <begin position="4"/>
        <end position="459"/>
    </location>
</feature>
<evidence type="ECO:0000256" key="2">
    <source>
        <dbReference type="ARBA" id="ARBA00022801"/>
    </source>
</evidence>
<dbReference type="SUPFAM" id="SSF53474">
    <property type="entry name" value="alpha/beta-Hydrolases"/>
    <property type="match status" value="1"/>
</dbReference>
<dbReference type="InterPro" id="IPR002018">
    <property type="entry name" value="CarbesteraseB"/>
</dbReference>
<name>A0A9W5VW62_9ACTO</name>
<keyword evidence="2 3" id="KW-0378">Hydrolase</keyword>
<dbReference type="PANTHER" id="PTHR11559">
    <property type="entry name" value="CARBOXYLESTERASE"/>
    <property type="match status" value="1"/>
</dbReference>
<dbReference type="InterPro" id="IPR019826">
    <property type="entry name" value="Carboxylesterase_B_AS"/>
</dbReference>
<gene>
    <name evidence="5" type="ORF">HMPREF9238_00337</name>
</gene>
<protein>
    <recommendedName>
        <fullName evidence="3">Carboxylic ester hydrolase</fullName>
        <ecNumber evidence="3">3.1.1.-</ecNumber>
    </recommendedName>
</protein>
<evidence type="ECO:0000313" key="5">
    <source>
        <dbReference type="EMBL" id="EPD30591.1"/>
    </source>
</evidence>
<reference evidence="5 6" key="1">
    <citation type="submission" date="2013-05" db="EMBL/GenBank/DDBJ databases">
        <title>The Genome Sequence of Actinomyces europaeus ACS-120-V-COL10B.</title>
        <authorList>
            <consortium name="The Broad Institute Genomics Platform"/>
            <person name="Earl A."/>
            <person name="Ward D."/>
            <person name="Feldgarden M."/>
            <person name="Gevers D."/>
            <person name="Saerens B."/>
            <person name="Vaneechoutte M."/>
            <person name="Walker B."/>
            <person name="Young S."/>
            <person name="Zeng Q."/>
            <person name="Gargeya S."/>
            <person name="Fitzgerald M."/>
            <person name="Haas B."/>
            <person name="Abouelleil A."/>
            <person name="Allen A.W."/>
            <person name="Alvarado L."/>
            <person name="Arachchi H.M."/>
            <person name="Berlin A.M."/>
            <person name="Chapman S.B."/>
            <person name="Gainer-Dewar J."/>
            <person name="Goldberg J."/>
            <person name="Griggs A."/>
            <person name="Gujja S."/>
            <person name="Hansen M."/>
            <person name="Howarth C."/>
            <person name="Imamovic A."/>
            <person name="Ireland A."/>
            <person name="Larimer J."/>
            <person name="McCowan C."/>
            <person name="Murphy C."/>
            <person name="Pearson M."/>
            <person name="Poon T.W."/>
            <person name="Priest M."/>
            <person name="Roberts A."/>
            <person name="Saif S."/>
            <person name="Shea T."/>
            <person name="Sisk P."/>
            <person name="Sykes S."/>
            <person name="Wortman J."/>
            <person name="Nusbaum C."/>
            <person name="Birren B."/>
        </authorList>
    </citation>
    <scope>NUCLEOTIDE SEQUENCE [LARGE SCALE GENOMIC DNA]</scope>
    <source>
        <strain evidence="5 6">ACS-120-V-Col10b</strain>
    </source>
</reference>
<keyword evidence="6" id="KW-1185">Reference proteome</keyword>
<dbReference type="InterPro" id="IPR050309">
    <property type="entry name" value="Type-B_Carboxylest/Lipase"/>
</dbReference>
<dbReference type="Proteomes" id="UP000014387">
    <property type="component" value="Unassembled WGS sequence"/>
</dbReference>
<dbReference type="InterPro" id="IPR029058">
    <property type="entry name" value="AB_hydrolase_fold"/>
</dbReference>
<dbReference type="PROSITE" id="PS00122">
    <property type="entry name" value="CARBOXYLESTERASE_B_1"/>
    <property type="match status" value="1"/>
</dbReference>
<organism evidence="5 6">
    <name type="scientific">Gleimia europaea ACS-120-V-Col10b</name>
    <dbReference type="NCBI Taxonomy" id="883069"/>
    <lineage>
        <taxon>Bacteria</taxon>
        <taxon>Bacillati</taxon>
        <taxon>Actinomycetota</taxon>
        <taxon>Actinomycetes</taxon>
        <taxon>Actinomycetales</taxon>
        <taxon>Actinomycetaceae</taxon>
        <taxon>Gleimia</taxon>
    </lineage>
</organism>
<proteinExistence type="inferred from homology"/>
<dbReference type="RefSeq" id="WP_016443703.1">
    <property type="nucleotide sequence ID" value="NZ_KE150266.1"/>
</dbReference>
<dbReference type="GO" id="GO:0016787">
    <property type="term" value="F:hydrolase activity"/>
    <property type="evidence" value="ECO:0007669"/>
    <property type="project" value="UniProtKB-KW"/>
</dbReference>
<dbReference type="AlphaFoldDB" id="A0A9W5VW62"/>
<accession>A0A9W5VW62</accession>
<sequence length="468" mass="50571">MHPVQTVYGKVAGSPHPLDGNVYRFLGIPYAAAPVGELFLQAPAPHPSWEGVRDCTTLPPTPQKRPYSDDAILIDPSIAGDEILNLNIFTPTNAQNLPVLVWIHGGGFKSGVAASPMTDGRKFAARGVVVVSISYRLGFEGFGWLEDGAANRGFLDQQAALKWVRENIAAFGGNPNQVTIAGQSAGGGSVLAHLTAPSSQPLFDRAISESGVLPPMSEDMARSRTNLVTEYLDIEPTIAGIKSARERLIEAEIEAEHRIYAQWPGAAQFVADRLAGGPMSDLPFTPWQEESVLPYTIDEGVDRSVGADKPLLLTVTTEEFTDILAPIASELDPLDAIAVLTEGGLANAREYVREHPRANTTSLIMGQLVYDAIFVWPAQRIMQRRRATGAAHTALYLFDWCPALDDPSVDEVQQWSRHCIDMAFAFDLLEEPMATPLVGATPPQSLADDIHGQWLAFIQGAEVSGTQG</sequence>
<evidence type="ECO:0000259" key="4">
    <source>
        <dbReference type="Pfam" id="PF00135"/>
    </source>
</evidence>
<dbReference type="EC" id="3.1.1.-" evidence="3"/>
<evidence type="ECO:0000313" key="6">
    <source>
        <dbReference type="Proteomes" id="UP000014387"/>
    </source>
</evidence>
<dbReference type="Gene3D" id="3.40.50.1820">
    <property type="entry name" value="alpha/beta hydrolase"/>
    <property type="match status" value="1"/>
</dbReference>